<comment type="caution">
    <text evidence="1">The sequence shown here is derived from an EMBL/GenBank/DDBJ whole genome shotgun (WGS) entry which is preliminary data.</text>
</comment>
<evidence type="ECO:0000313" key="2">
    <source>
        <dbReference type="Proteomes" id="UP001062846"/>
    </source>
</evidence>
<protein>
    <submittedName>
        <fullName evidence="1">Uncharacterized protein</fullName>
    </submittedName>
</protein>
<gene>
    <name evidence="1" type="ORF">RHMOL_Rhmol06G0225200</name>
</gene>
<name>A0ACC0NFY7_RHOML</name>
<dbReference type="Proteomes" id="UP001062846">
    <property type="component" value="Chromosome 6"/>
</dbReference>
<keyword evidence="2" id="KW-1185">Reference proteome</keyword>
<dbReference type="EMBL" id="CM046393">
    <property type="protein sequence ID" value="KAI8551926.1"/>
    <property type="molecule type" value="Genomic_DNA"/>
</dbReference>
<proteinExistence type="predicted"/>
<accession>A0ACC0NFY7</accession>
<organism evidence="1 2">
    <name type="scientific">Rhododendron molle</name>
    <name type="common">Chinese azalea</name>
    <name type="synonym">Azalea mollis</name>
    <dbReference type="NCBI Taxonomy" id="49168"/>
    <lineage>
        <taxon>Eukaryota</taxon>
        <taxon>Viridiplantae</taxon>
        <taxon>Streptophyta</taxon>
        <taxon>Embryophyta</taxon>
        <taxon>Tracheophyta</taxon>
        <taxon>Spermatophyta</taxon>
        <taxon>Magnoliopsida</taxon>
        <taxon>eudicotyledons</taxon>
        <taxon>Gunneridae</taxon>
        <taxon>Pentapetalae</taxon>
        <taxon>asterids</taxon>
        <taxon>Ericales</taxon>
        <taxon>Ericaceae</taxon>
        <taxon>Ericoideae</taxon>
        <taxon>Rhodoreae</taxon>
        <taxon>Rhododendron</taxon>
    </lineage>
</organism>
<reference evidence="1" key="1">
    <citation type="submission" date="2022-02" db="EMBL/GenBank/DDBJ databases">
        <title>Plant Genome Project.</title>
        <authorList>
            <person name="Zhang R.-G."/>
        </authorList>
    </citation>
    <scope>NUCLEOTIDE SEQUENCE</scope>
    <source>
        <strain evidence="1">AT1</strain>
    </source>
</reference>
<sequence>MVGWQIWKTRNDFVFNHNPIDLEKTMRNALEALCEFSELRIPLMVPMDNPTVEVNSTHWRAPDHGSFKMNCDVAVRRNGRDAMCSAILRDDKGKMVDG</sequence>
<evidence type="ECO:0000313" key="1">
    <source>
        <dbReference type="EMBL" id="KAI8551926.1"/>
    </source>
</evidence>